<sequence length="204" mass="24574">MNMWFENLKPLLKDMRKKKWVIESWLFSYNKIDTIVILELYEDGDKKTNEHSLAEISFYKVGGKEKLSAYLDWYQVYFHKATDFYRFFNIDRDNPSRGRSVFQHFSEYFAQFIPIQKNISKDKQQNSLIIFHLNKQSGDGRYCFAIRRNPNKNDGSMGKRSCVNRDKAELLRPNLFEKYKKDENISFYFSENSDKRKVRSRNYG</sequence>
<reference evidence="1 2" key="1">
    <citation type="submission" date="2019-03" db="EMBL/GenBank/DDBJ databases">
        <title>Genomic Encyclopedia of Type Strains, Phase IV (KMG-IV): sequencing the most valuable type-strain genomes for metagenomic binning, comparative biology and taxonomic classification.</title>
        <authorList>
            <person name="Goeker M."/>
        </authorList>
    </citation>
    <scope>NUCLEOTIDE SEQUENCE [LARGE SCALE GENOMIC DNA]</scope>
    <source>
        <strain evidence="1 2">DSM 16380</strain>
    </source>
</reference>
<dbReference type="AlphaFoldDB" id="A0A4R2N780"/>
<dbReference type="InterPro" id="IPR046100">
    <property type="entry name" value="DUF6037"/>
</dbReference>
<gene>
    <name evidence="1" type="ORF">EV693_11055</name>
</gene>
<comment type="caution">
    <text evidence="1">The sequence shown here is derived from an EMBL/GenBank/DDBJ whole genome shotgun (WGS) entry which is preliminary data.</text>
</comment>
<dbReference type="EMBL" id="SLXJ01000010">
    <property type="protein sequence ID" value="TCP16675.1"/>
    <property type="molecule type" value="Genomic_DNA"/>
</dbReference>
<accession>A0A4R2N780</accession>
<keyword evidence="2" id="KW-1185">Reference proteome</keyword>
<protein>
    <submittedName>
        <fullName evidence="1">Uncharacterized protein</fullName>
    </submittedName>
</protein>
<proteinExistence type="predicted"/>
<organism evidence="1 2">
    <name type="scientific">Nicoletella semolina</name>
    <dbReference type="NCBI Taxonomy" id="271160"/>
    <lineage>
        <taxon>Bacteria</taxon>
        <taxon>Pseudomonadati</taxon>
        <taxon>Pseudomonadota</taxon>
        <taxon>Gammaproteobacteria</taxon>
        <taxon>Pasteurellales</taxon>
        <taxon>Pasteurellaceae</taxon>
        <taxon>Nicoletella</taxon>
    </lineage>
</organism>
<dbReference type="RefSeq" id="WP_132501672.1">
    <property type="nucleotide sequence ID" value="NZ_LVXA01000001.1"/>
</dbReference>
<dbReference type="Pfam" id="PF19503">
    <property type="entry name" value="DUF6037"/>
    <property type="match status" value="1"/>
</dbReference>
<name>A0A4R2N780_9PAST</name>
<evidence type="ECO:0000313" key="1">
    <source>
        <dbReference type="EMBL" id="TCP16675.1"/>
    </source>
</evidence>
<dbReference type="OrthoDB" id="9802617at2"/>
<dbReference type="Proteomes" id="UP000295537">
    <property type="component" value="Unassembled WGS sequence"/>
</dbReference>
<evidence type="ECO:0000313" key="2">
    <source>
        <dbReference type="Proteomes" id="UP000295537"/>
    </source>
</evidence>